<dbReference type="OrthoDB" id="7443339at2"/>
<dbReference type="SUPFAM" id="SSF52266">
    <property type="entry name" value="SGNH hydrolase"/>
    <property type="match status" value="1"/>
</dbReference>
<dbReference type="RefSeq" id="WP_132792657.1">
    <property type="nucleotide sequence ID" value="NZ_SLXM01000001.1"/>
</dbReference>
<dbReference type="EMBL" id="SLXM01000001">
    <property type="protein sequence ID" value="TCP28423.1"/>
    <property type="molecule type" value="Genomic_DNA"/>
</dbReference>
<evidence type="ECO:0000313" key="1">
    <source>
        <dbReference type="EMBL" id="TCP28423.1"/>
    </source>
</evidence>
<evidence type="ECO:0000313" key="2">
    <source>
        <dbReference type="Proteomes" id="UP000294564"/>
    </source>
</evidence>
<sequence length="205" mass="23690">MKKFFVCFLFVCYQFINGQSKTTKEYAILFIGNSLTYYNNLPNLVVEYAKKNKEIIITTQMIAFPNYAIEDHWKEGKIQKLLKSKSFDYIIIQQGPSSQDTGRKMLVDYGEKLQKLSKSSNSQLCYFMVWPSLTYYNTFNNVIKNHKEAANLNSATLIPVGEYWKSYVEKNKDYSFYGSDGFHPSEKGSKIAAKIIVDTLFSSNK</sequence>
<dbReference type="Gene3D" id="3.40.50.1110">
    <property type="entry name" value="SGNH hydrolase"/>
    <property type="match status" value="1"/>
</dbReference>
<comment type="caution">
    <text evidence="1">The sequence shown here is derived from an EMBL/GenBank/DDBJ whole genome shotgun (WGS) entry which is preliminary data.</text>
</comment>
<dbReference type="AlphaFoldDB" id="A0A4R2P170"/>
<protein>
    <submittedName>
        <fullName evidence="1">Lysophospholipase L1-like esterase</fullName>
    </submittedName>
</protein>
<dbReference type="InterPro" id="IPR001087">
    <property type="entry name" value="GDSL"/>
</dbReference>
<organism evidence="1 2">
    <name type="scientific">Tenacibaculum skagerrakense</name>
    <dbReference type="NCBI Taxonomy" id="186571"/>
    <lineage>
        <taxon>Bacteria</taxon>
        <taxon>Pseudomonadati</taxon>
        <taxon>Bacteroidota</taxon>
        <taxon>Flavobacteriia</taxon>
        <taxon>Flavobacteriales</taxon>
        <taxon>Flavobacteriaceae</taxon>
        <taxon>Tenacibaculum</taxon>
    </lineage>
</organism>
<dbReference type="InterPro" id="IPR036514">
    <property type="entry name" value="SGNH_hydro_sf"/>
</dbReference>
<gene>
    <name evidence="1" type="ORF">EV195_101601</name>
</gene>
<reference evidence="1 2" key="1">
    <citation type="submission" date="2019-03" db="EMBL/GenBank/DDBJ databases">
        <title>Genomic Encyclopedia of Type Strains, Phase IV (KMG-IV): sequencing the most valuable type-strain genomes for metagenomic binning, comparative biology and taxonomic classification.</title>
        <authorList>
            <person name="Goeker M."/>
        </authorList>
    </citation>
    <scope>NUCLEOTIDE SEQUENCE [LARGE SCALE GENOMIC DNA]</scope>
    <source>
        <strain evidence="1 2">DSM 14836</strain>
    </source>
</reference>
<keyword evidence="2" id="KW-1185">Reference proteome</keyword>
<name>A0A4R2P170_9FLAO</name>
<dbReference type="CDD" id="cd00229">
    <property type="entry name" value="SGNH_hydrolase"/>
    <property type="match status" value="1"/>
</dbReference>
<proteinExistence type="predicted"/>
<accession>A0A4R2P170</accession>
<dbReference type="Pfam" id="PF00657">
    <property type="entry name" value="Lipase_GDSL"/>
    <property type="match status" value="1"/>
</dbReference>
<dbReference type="Proteomes" id="UP000294564">
    <property type="component" value="Unassembled WGS sequence"/>
</dbReference>
<dbReference type="GO" id="GO:0016788">
    <property type="term" value="F:hydrolase activity, acting on ester bonds"/>
    <property type="evidence" value="ECO:0007669"/>
    <property type="project" value="InterPro"/>
</dbReference>